<sequence length="64" mass="6893">QLIKNGSANKSIARELSLTEGTIKVYLSRIYGKLGVSSRTQALVIAEELQLLEPLDADHKAPGS</sequence>
<dbReference type="CDD" id="cd06170">
    <property type="entry name" value="LuxR_C_like"/>
    <property type="match status" value="1"/>
</dbReference>
<dbReference type="InterPro" id="IPR036388">
    <property type="entry name" value="WH-like_DNA-bd_sf"/>
</dbReference>
<protein>
    <submittedName>
        <fullName evidence="5">LuxR C-terminal-related transcriptional regulator</fullName>
    </submittedName>
</protein>
<keyword evidence="6" id="KW-1185">Reference proteome</keyword>
<dbReference type="PROSITE" id="PS50043">
    <property type="entry name" value="HTH_LUXR_2"/>
    <property type="match status" value="1"/>
</dbReference>
<evidence type="ECO:0000313" key="6">
    <source>
        <dbReference type="Proteomes" id="UP001519887"/>
    </source>
</evidence>
<evidence type="ECO:0000313" key="5">
    <source>
        <dbReference type="EMBL" id="MBW7461989.1"/>
    </source>
</evidence>
<dbReference type="InterPro" id="IPR016032">
    <property type="entry name" value="Sig_transdc_resp-reg_C-effctor"/>
</dbReference>
<dbReference type="PANTHER" id="PTHR43214">
    <property type="entry name" value="TWO-COMPONENT RESPONSE REGULATOR"/>
    <property type="match status" value="1"/>
</dbReference>
<evidence type="ECO:0000256" key="2">
    <source>
        <dbReference type="ARBA" id="ARBA00023125"/>
    </source>
</evidence>
<keyword evidence="1" id="KW-0805">Transcription regulation</keyword>
<feature type="non-terminal residue" evidence="5">
    <location>
        <position position="1"/>
    </location>
</feature>
<dbReference type="Gene3D" id="1.10.10.10">
    <property type="entry name" value="Winged helix-like DNA-binding domain superfamily/Winged helix DNA-binding domain"/>
    <property type="match status" value="1"/>
</dbReference>
<evidence type="ECO:0000259" key="4">
    <source>
        <dbReference type="PROSITE" id="PS50043"/>
    </source>
</evidence>
<keyword evidence="3" id="KW-0804">Transcription</keyword>
<dbReference type="SUPFAM" id="SSF46894">
    <property type="entry name" value="C-terminal effector domain of the bipartite response regulators"/>
    <property type="match status" value="1"/>
</dbReference>
<name>A0ABS7CM11_9BACL</name>
<dbReference type="Proteomes" id="UP001519887">
    <property type="component" value="Unassembled WGS sequence"/>
</dbReference>
<reference evidence="5 6" key="1">
    <citation type="submission" date="2021-07" db="EMBL/GenBank/DDBJ databases">
        <title>Paenibacillus radiodurans sp. nov., isolated from the southeastern edge of Tengger Desert.</title>
        <authorList>
            <person name="Zhang G."/>
        </authorList>
    </citation>
    <scope>NUCLEOTIDE SEQUENCE [LARGE SCALE GENOMIC DNA]</scope>
    <source>
        <strain evidence="5 6">CCM 7311</strain>
    </source>
</reference>
<evidence type="ECO:0000256" key="3">
    <source>
        <dbReference type="ARBA" id="ARBA00023163"/>
    </source>
</evidence>
<dbReference type="InterPro" id="IPR000792">
    <property type="entry name" value="Tscrpt_reg_LuxR_C"/>
</dbReference>
<dbReference type="Pfam" id="PF00196">
    <property type="entry name" value="GerE"/>
    <property type="match status" value="1"/>
</dbReference>
<organism evidence="5 6">
    <name type="scientific">Paenibacillus sepulcri</name>
    <dbReference type="NCBI Taxonomy" id="359917"/>
    <lineage>
        <taxon>Bacteria</taxon>
        <taxon>Bacillati</taxon>
        <taxon>Bacillota</taxon>
        <taxon>Bacilli</taxon>
        <taxon>Bacillales</taxon>
        <taxon>Paenibacillaceae</taxon>
        <taxon>Paenibacillus</taxon>
    </lineage>
</organism>
<comment type="caution">
    <text evidence="5">The sequence shown here is derived from an EMBL/GenBank/DDBJ whole genome shotgun (WGS) entry which is preliminary data.</text>
</comment>
<dbReference type="InterPro" id="IPR039420">
    <property type="entry name" value="WalR-like"/>
</dbReference>
<proteinExistence type="predicted"/>
<dbReference type="PRINTS" id="PR00038">
    <property type="entry name" value="HTHLUXR"/>
</dbReference>
<dbReference type="SMART" id="SM00421">
    <property type="entry name" value="HTH_LUXR"/>
    <property type="match status" value="1"/>
</dbReference>
<accession>A0ABS7CM11</accession>
<dbReference type="PANTHER" id="PTHR43214:SF43">
    <property type="entry name" value="TWO-COMPONENT RESPONSE REGULATOR"/>
    <property type="match status" value="1"/>
</dbReference>
<feature type="domain" description="HTH luxR-type" evidence="4">
    <location>
        <begin position="1"/>
        <end position="50"/>
    </location>
</feature>
<dbReference type="PROSITE" id="PS00622">
    <property type="entry name" value="HTH_LUXR_1"/>
    <property type="match status" value="1"/>
</dbReference>
<keyword evidence="2" id="KW-0238">DNA-binding</keyword>
<gene>
    <name evidence="5" type="ORF">K0U00_48860</name>
</gene>
<dbReference type="EMBL" id="JAHZIK010003472">
    <property type="protein sequence ID" value="MBW7461989.1"/>
    <property type="molecule type" value="Genomic_DNA"/>
</dbReference>
<evidence type="ECO:0000256" key="1">
    <source>
        <dbReference type="ARBA" id="ARBA00023015"/>
    </source>
</evidence>